<dbReference type="InterPro" id="IPR006527">
    <property type="entry name" value="F-box-assoc_dom_typ1"/>
</dbReference>
<dbReference type="SUPFAM" id="SSF50965">
    <property type="entry name" value="Galactose oxidase, central domain"/>
    <property type="match status" value="1"/>
</dbReference>
<gene>
    <name evidence="2" type="ORF">Bca52824_086715</name>
</gene>
<dbReference type="OrthoDB" id="1026201at2759"/>
<dbReference type="PANTHER" id="PTHR31672">
    <property type="entry name" value="BNACNNG10540D PROTEIN"/>
    <property type="match status" value="1"/>
</dbReference>
<evidence type="ECO:0000313" key="3">
    <source>
        <dbReference type="Proteomes" id="UP000886595"/>
    </source>
</evidence>
<dbReference type="Pfam" id="PF07734">
    <property type="entry name" value="FBA_1"/>
    <property type="match status" value="1"/>
</dbReference>
<dbReference type="NCBIfam" id="TIGR01640">
    <property type="entry name" value="F_box_assoc_1"/>
    <property type="match status" value="1"/>
</dbReference>
<keyword evidence="3" id="KW-1185">Reference proteome</keyword>
<accession>A0A8X7PA04</accession>
<dbReference type="InterPro" id="IPR050796">
    <property type="entry name" value="SCF_F-box_component"/>
</dbReference>
<dbReference type="InterPro" id="IPR011043">
    <property type="entry name" value="Gal_Oxase/kelch_b-propeller"/>
</dbReference>
<name>A0A8X7PA04_BRACI</name>
<dbReference type="Proteomes" id="UP000886595">
    <property type="component" value="Unassembled WGS sequence"/>
</dbReference>
<evidence type="ECO:0000313" key="2">
    <source>
        <dbReference type="EMBL" id="KAG2247087.1"/>
    </source>
</evidence>
<feature type="domain" description="F-box associated beta-propeller type 1" evidence="1">
    <location>
        <begin position="14"/>
        <end position="273"/>
    </location>
</feature>
<sequence length="289" mass="32977">MHAAHAPKEESVMITLIDHKVFDIRNVFHCDGLLLCTTKDKRLVVWNPCSGETNYCQAYSNAYKKSNNYALGYDNKSSSKQYKILRMDRTDLPLNNVYEVYDFTTNSWPKYRHGISVKGNTYWVATQAVEKPNHDFILSFDFSTEMFQSLSLPYPFRYGISALSVVREEQLCLLGADLDIYFWDGGIPLSCLQVWVITCTGSWNKSQALVYNTRRYSSSKGMSFLADEQNKVVVFLNTNNMLHVMRQNKNILANHLGGNSSLLLNYVQSLTHIQHATLPGGRKRKAPST</sequence>
<dbReference type="InterPro" id="IPR017451">
    <property type="entry name" value="F-box-assoc_interact_dom"/>
</dbReference>
<dbReference type="AlphaFoldDB" id="A0A8X7PA04"/>
<dbReference type="PANTHER" id="PTHR31672:SF13">
    <property type="entry name" value="F-BOX PROTEIN CPR30-LIKE"/>
    <property type="match status" value="1"/>
</dbReference>
<dbReference type="EMBL" id="JAAMPC010000017">
    <property type="protein sequence ID" value="KAG2247087.1"/>
    <property type="molecule type" value="Genomic_DNA"/>
</dbReference>
<reference evidence="2 3" key="1">
    <citation type="submission" date="2020-02" db="EMBL/GenBank/DDBJ databases">
        <authorList>
            <person name="Ma Q."/>
            <person name="Huang Y."/>
            <person name="Song X."/>
            <person name="Pei D."/>
        </authorList>
    </citation>
    <scope>NUCLEOTIDE SEQUENCE [LARGE SCALE GENOMIC DNA]</scope>
    <source>
        <strain evidence="2">Sxm20200214</strain>
        <tissue evidence="2">Leaf</tissue>
    </source>
</reference>
<proteinExistence type="predicted"/>
<protein>
    <recommendedName>
        <fullName evidence="1">F-box associated beta-propeller type 1 domain-containing protein</fullName>
    </recommendedName>
</protein>
<evidence type="ECO:0000259" key="1">
    <source>
        <dbReference type="Pfam" id="PF07734"/>
    </source>
</evidence>
<comment type="caution">
    <text evidence="2">The sequence shown here is derived from an EMBL/GenBank/DDBJ whole genome shotgun (WGS) entry which is preliminary data.</text>
</comment>
<organism evidence="2 3">
    <name type="scientific">Brassica carinata</name>
    <name type="common">Ethiopian mustard</name>
    <name type="synonym">Abyssinian cabbage</name>
    <dbReference type="NCBI Taxonomy" id="52824"/>
    <lineage>
        <taxon>Eukaryota</taxon>
        <taxon>Viridiplantae</taxon>
        <taxon>Streptophyta</taxon>
        <taxon>Embryophyta</taxon>
        <taxon>Tracheophyta</taxon>
        <taxon>Spermatophyta</taxon>
        <taxon>Magnoliopsida</taxon>
        <taxon>eudicotyledons</taxon>
        <taxon>Gunneridae</taxon>
        <taxon>Pentapetalae</taxon>
        <taxon>rosids</taxon>
        <taxon>malvids</taxon>
        <taxon>Brassicales</taxon>
        <taxon>Brassicaceae</taxon>
        <taxon>Brassiceae</taxon>
        <taxon>Brassica</taxon>
    </lineage>
</organism>